<evidence type="ECO:0000256" key="4">
    <source>
        <dbReference type="ARBA" id="ARBA00023141"/>
    </source>
</evidence>
<keyword evidence="4" id="KW-0057">Aromatic amino acid biosynthesis</keyword>
<dbReference type="Gene3D" id="3.30.70.260">
    <property type="match status" value="1"/>
</dbReference>
<dbReference type="PANTHER" id="PTHR21022">
    <property type="entry name" value="PREPHENATE DEHYDRATASE P PROTEIN"/>
    <property type="match status" value="1"/>
</dbReference>
<organism evidence="10 11">
    <name type="scientific">Autumnicola patrickiae</name>
    <dbReference type="NCBI Taxonomy" id="3075591"/>
    <lineage>
        <taxon>Bacteria</taxon>
        <taxon>Pseudomonadati</taxon>
        <taxon>Bacteroidota</taxon>
        <taxon>Flavobacteriia</taxon>
        <taxon>Flavobacteriales</taxon>
        <taxon>Flavobacteriaceae</taxon>
        <taxon>Autumnicola</taxon>
    </lineage>
</organism>
<keyword evidence="11" id="KW-1185">Reference proteome</keyword>
<evidence type="ECO:0000256" key="7">
    <source>
        <dbReference type="ARBA" id="ARBA00047848"/>
    </source>
</evidence>
<dbReference type="Pfam" id="PF00800">
    <property type="entry name" value="PDT"/>
    <property type="match status" value="1"/>
</dbReference>
<evidence type="ECO:0000259" key="8">
    <source>
        <dbReference type="PROSITE" id="PS51171"/>
    </source>
</evidence>
<gene>
    <name evidence="10" type="ORF">RM549_04940</name>
</gene>
<feature type="domain" description="ACT" evidence="9">
    <location>
        <begin position="195"/>
        <end position="271"/>
    </location>
</feature>
<dbReference type="Proteomes" id="UP001261624">
    <property type="component" value="Unassembled WGS sequence"/>
</dbReference>
<dbReference type="InterPro" id="IPR001086">
    <property type="entry name" value="Preph_deHydtase"/>
</dbReference>
<dbReference type="CDD" id="cd04905">
    <property type="entry name" value="ACT_CM-PDT"/>
    <property type="match status" value="1"/>
</dbReference>
<evidence type="ECO:0000256" key="2">
    <source>
        <dbReference type="ARBA" id="ARBA00013147"/>
    </source>
</evidence>
<feature type="domain" description="Prephenate dehydratase" evidence="8">
    <location>
        <begin position="4"/>
        <end position="181"/>
    </location>
</feature>
<dbReference type="CDD" id="cd13631">
    <property type="entry name" value="PBP2_Ct-PDT_like"/>
    <property type="match status" value="1"/>
</dbReference>
<accession>A0ABU3DZH6</accession>
<keyword evidence="5" id="KW-0584">Phenylalanine biosynthesis</keyword>
<reference evidence="10 11" key="1">
    <citation type="submission" date="2023-09" db="EMBL/GenBank/DDBJ databases">
        <authorList>
            <person name="Rey-Velasco X."/>
        </authorList>
    </citation>
    <scope>NUCLEOTIDE SEQUENCE [LARGE SCALE GENOMIC DNA]</scope>
    <source>
        <strain evidence="10 11">F188</strain>
    </source>
</reference>
<dbReference type="InterPro" id="IPR045865">
    <property type="entry name" value="ACT-like_dom_sf"/>
</dbReference>
<dbReference type="PROSITE" id="PS51671">
    <property type="entry name" value="ACT"/>
    <property type="match status" value="1"/>
</dbReference>
<dbReference type="InterPro" id="IPR002912">
    <property type="entry name" value="ACT_dom"/>
</dbReference>
<dbReference type="Gene3D" id="3.40.190.10">
    <property type="entry name" value="Periplasmic binding protein-like II"/>
    <property type="match status" value="2"/>
</dbReference>
<evidence type="ECO:0000313" key="11">
    <source>
        <dbReference type="Proteomes" id="UP001261624"/>
    </source>
</evidence>
<evidence type="ECO:0000256" key="5">
    <source>
        <dbReference type="ARBA" id="ARBA00023222"/>
    </source>
</evidence>
<evidence type="ECO:0000313" key="10">
    <source>
        <dbReference type="EMBL" id="MDT0689118.1"/>
    </source>
</evidence>
<dbReference type="EC" id="4.2.1.51" evidence="2"/>
<comment type="pathway">
    <text evidence="1">Amino-acid biosynthesis; L-phenylalanine biosynthesis; phenylpyruvate from prephenate: step 1/1.</text>
</comment>
<comment type="caution">
    <text evidence="10">The sequence shown here is derived from an EMBL/GenBank/DDBJ whole genome shotgun (WGS) entry which is preliminary data.</text>
</comment>
<keyword evidence="3" id="KW-0028">Amino-acid biosynthesis</keyword>
<evidence type="ECO:0000259" key="9">
    <source>
        <dbReference type="PROSITE" id="PS51671"/>
    </source>
</evidence>
<comment type="catalytic activity">
    <reaction evidence="7">
        <text>prephenate + H(+) = 3-phenylpyruvate + CO2 + H2O</text>
        <dbReference type="Rhea" id="RHEA:21648"/>
        <dbReference type="ChEBI" id="CHEBI:15377"/>
        <dbReference type="ChEBI" id="CHEBI:15378"/>
        <dbReference type="ChEBI" id="CHEBI:16526"/>
        <dbReference type="ChEBI" id="CHEBI:18005"/>
        <dbReference type="ChEBI" id="CHEBI:29934"/>
        <dbReference type="EC" id="4.2.1.51"/>
    </reaction>
</comment>
<dbReference type="PROSITE" id="PS51171">
    <property type="entry name" value="PREPHENATE_DEHYDR_3"/>
    <property type="match status" value="1"/>
</dbReference>
<protein>
    <recommendedName>
        <fullName evidence="2">prephenate dehydratase</fullName>
        <ecNumber evidence="2">4.2.1.51</ecNumber>
    </recommendedName>
</protein>
<dbReference type="SUPFAM" id="SSF55021">
    <property type="entry name" value="ACT-like"/>
    <property type="match status" value="1"/>
</dbReference>
<dbReference type="EMBL" id="JAVRHM010000004">
    <property type="protein sequence ID" value="MDT0689118.1"/>
    <property type="molecule type" value="Genomic_DNA"/>
</dbReference>
<sequence>MDKKIAIQGIQGSFHHLVAQQYYHEEIEVMECMSFRELVAALVSGEADEAVMAIENSIAGSILPNYAMIDENNIKVIGEHYIPIDMNLMALPGQSIEKIKKVFSHPMALLQCKDFFKKYPHIKLIEDADTAEVAKRINEKELKHVGAVASKAAARIFNLEMLAQSIHTKKSNATRFLILSMKKKEPNGDIINKASLKFELESKRGSLVSVLNIIRDFDLDMTKIQSMPIIETPWKYSFFVDVTFEEYEGFQKAMEILEVMTEQLKVLGTYKNSL</sequence>
<name>A0ABU3DZH6_9FLAO</name>
<dbReference type="PANTHER" id="PTHR21022:SF19">
    <property type="entry name" value="PREPHENATE DEHYDRATASE-RELATED"/>
    <property type="match status" value="1"/>
</dbReference>
<dbReference type="RefSeq" id="WP_311682373.1">
    <property type="nucleotide sequence ID" value="NZ_JAVRHM010000004.1"/>
</dbReference>
<dbReference type="SUPFAM" id="SSF53850">
    <property type="entry name" value="Periplasmic binding protein-like II"/>
    <property type="match status" value="1"/>
</dbReference>
<keyword evidence="6" id="KW-0456">Lyase</keyword>
<evidence type="ECO:0000256" key="6">
    <source>
        <dbReference type="ARBA" id="ARBA00023239"/>
    </source>
</evidence>
<evidence type="ECO:0000256" key="1">
    <source>
        <dbReference type="ARBA" id="ARBA00004741"/>
    </source>
</evidence>
<proteinExistence type="predicted"/>
<evidence type="ECO:0000256" key="3">
    <source>
        <dbReference type="ARBA" id="ARBA00022605"/>
    </source>
</evidence>